<name>A0A095SNG7_9GAMM</name>
<evidence type="ECO:0000256" key="4">
    <source>
        <dbReference type="PIRSR" id="PIRSR000303-1"/>
    </source>
</evidence>
<reference evidence="7 8" key="1">
    <citation type="submission" date="2012-09" db="EMBL/GenBank/DDBJ databases">
        <title>Genome Sequence of alkane-degrading Bacterium Alcanivorax sp. 19-m-6.</title>
        <authorList>
            <person name="Lai Q."/>
            <person name="Shao Z."/>
        </authorList>
    </citation>
    <scope>NUCLEOTIDE SEQUENCE [LARGE SCALE GENOMIC DNA]</scope>
    <source>
        <strain evidence="7 8">19-m-6</strain>
    </source>
</reference>
<feature type="chain" id="PRO_5001911143" description="Glutathione peroxidase" evidence="6">
    <location>
        <begin position="23"/>
        <end position="187"/>
    </location>
</feature>
<dbReference type="GO" id="GO:0004601">
    <property type="term" value="F:peroxidase activity"/>
    <property type="evidence" value="ECO:0007669"/>
    <property type="project" value="UniProtKB-KW"/>
</dbReference>
<dbReference type="GO" id="GO:0034599">
    <property type="term" value="P:cellular response to oxidative stress"/>
    <property type="evidence" value="ECO:0007669"/>
    <property type="project" value="TreeGrafter"/>
</dbReference>
<dbReference type="STRING" id="1177154.Y5S_00678"/>
<evidence type="ECO:0000256" key="2">
    <source>
        <dbReference type="ARBA" id="ARBA00022559"/>
    </source>
</evidence>
<dbReference type="PATRIC" id="fig|1177154.3.peg.682"/>
<dbReference type="EMBL" id="ARXV01000002">
    <property type="protein sequence ID" value="KGD66206.1"/>
    <property type="molecule type" value="Genomic_DNA"/>
</dbReference>
<evidence type="ECO:0000256" key="1">
    <source>
        <dbReference type="ARBA" id="ARBA00006926"/>
    </source>
</evidence>
<evidence type="ECO:0000256" key="5">
    <source>
        <dbReference type="RuleBase" id="RU000499"/>
    </source>
</evidence>
<feature type="signal peptide" evidence="6">
    <location>
        <begin position="1"/>
        <end position="22"/>
    </location>
</feature>
<comment type="caution">
    <text evidence="7">The sequence shown here is derived from an EMBL/GenBank/DDBJ whole genome shotgun (WGS) entry which is preliminary data.</text>
</comment>
<dbReference type="Proteomes" id="UP000029444">
    <property type="component" value="Unassembled WGS sequence"/>
</dbReference>
<dbReference type="InterPro" id="IPR036249">
    <property type="entry name" value="Thioredoxin-like_sf"/>
</dbReference>
<dbReference type="PROSITE" id="PS51355">
    <property type="entry name" value="GLUTATHIONE_PEROXID_3"/>
    <property type="match status" value="1"/>
</dbReference>
<evidence type="ECO:0000256" key="3">
    <source>
        <dbReference type="ARBA" id="ARBA00023002"/>
    </source>
</evidence>
<gene>
    <name evidence="7" type="ORF">Y5S_00678</name>
</gene>
<keyword evidence="2 5" id="KW-0575">Peroxidase</keyword>
<dbReference type="InterPro" id="IPR000889">
    <property type="entry name" value="Glutathione_peroxidase"/>
</dbReference>
<dbReference type="Gene3D" id="3.40.30.10">
    <property type="entry name" value="Glutaredoxin"/>
    <property type="match status" value="1"/>
</dbReference>
<dbReference type="PRINTS" id="PR01011">
    <property type="entry name" value="GLUTPROXDASE"/>
</dbReference>
<feature type="active site" evidence="4">
    <location>
        <position position="62"/>
    </location>
</feature>
<accession>A0A095SNG7</accession>
<sequence>MIRTLKAALIALPLAVSIPAQASDCPALFDTQVRKLHSKASLDLCELTRDRTTLIVNTASRCGYTGQFKGLEALYQQYKDQGLVVIGFPSDDFRQELDDEADTAKVCYINYGVTFPMAATSKVKGSSANPVFQALSNATEAPGWNFNKYLVSPEGKNIRHFPASAKPLGGELESAIKATLQTPTLGQ</sequence>
<keyword evidence="3 5" id="KW-0560">Oxidoreductase</keyword>
<dbReference type="PIRSF" id="PIRSF000303">
    <property type="entry name" value="Glutathion_perox"/>
    <property type="match status" value="1"/>
</dbReference>
<evidence type="ECO:0000313" key="8">
    <source>
        <dbReference type="Proteomes" id="UP000029444"/>
    </source>
</evidence>
<dbReference type="SUPFAM" id="SSF52833">
    <property type="entry name" value="Thioredoxin-like"/>
    <property type="match status" value="1"/>
</dbReference>
<dbReference type="PANTHER" id="PTHR11592">
    <property type="entry name" value="GLUTATHIONE PEROXIDASE"/>
    <property type="match status" value="1"/>
</dbReference>
<dbReference type="RefSeq" id="WP_081939645.1">
    <property type="nucleotide sequence ID" value="NZ_ARXV01000002.1"/>
</dbReference>
<protein>
    <recommendedName>
        <fullName evidence="5">Glutathione peroxidase</fullName>
    </recommendedName>
</protein>
<dbReference type="Pfam" id="PF00255">
    <property type="entry name" value="GSHPx"/>
    <property type="match status" value="1"/>
</dbReference>
<comment type="similarity">
    <text evidence="1 5">Belongs to the glutathione peroxidase family.</text>
</comment>
<evidence type="ECO:0000313" key="7">
    <source>
        <dbReference type="EMBL" id="KGD66206.1"/>
    </source>
</evidence>
<keyword evidence="6" id="KW-0732">Signal</keyword>
<proteinExistence type="inferred from homology"/>
<dbReference type="eggNOG" id="COG0386">
    <property type="taxonomic scope" value="Bacteria"/>
</dbReference>
<keyword evidence="8" id="KW-1185">Reference proteome</keyword>
<dbReference type="AlphaFoldDB" id="A0A095SNG7"/>
<organism evidence="7 8">
    <name type="scientific">Alcanivorax nanhaiticus</name>
    <dbReference type="NCBI Taxonomy" id="1177154"/>
    <lineage>
        <taxon>Bacteria</taxon>
        <taxon>Pseudomonadati</taxon>
        <taxon>Pseudomonadota</taxon>
        <taxon>Gammaproteobacteria</taxon>
        <taxon>Oceanospirillales</taxon>
        <taxon>Alcanivoracaceae</taxon>
        <taxon>Alcanivorax</taxon>
    </lineage>
</organism>
<dbReference type="CDD" id="cd00340">
    <property type="entry name" value="GSH_Peroxidase"/>
    <property type="match status" value="1"/>
</dbReference>
<evidence type="ECO:0000256" key="6">
    <source>
        <dbReference type="SAM" id="SignalP"/>
    </source>
</evidence>
<dbReference type="PANTHER" id="PTHR11592:SF44">
    <property type="entry name" value="GLUTATHIONE PEROXIDASE"/>
    <property type="match status" value="1"/>
</dbReference>